<keyword evidence="5 6" id="KW-1015">Disulfide bond</keyword>
<evidence type="ECO:0000256" key="6">
    <source>
        <dbReference type="RuleBase" id="RU365009"/>
    </source>
</evidence>
<dbReference type="InterPro" id="IPR001338">
    <property type="entry name" value="Class_I_Hydrophobin"/>
</dbReference>
<dbReference type="GO" id="GO:0005199">
    <property type="term" value="F:structural constituent of cell wall"/>
    <property type="evidence" value="ECO:0007669"/>
    <property type="project" value="InterPro"/>
</dbReference>
<dbReference type="STRING" id="745531.A0A0C3P9A3"/>
<evidence type="ECO:0000256" key="5">
    <source>
        <dbReference type="ARBA" id="ARBA00023157"/>
    </source>
</evidence>
<evidence type="ECO:0000256" key="2">
    <source>
        <dbReference type="ARBA" id="ARBA00010446"/>
    </source>
</evidence>
<keyword evidence="4 6" id="KW-0964">Secreted</keyword>
<organism evidence="7 8">
    <name type="scientific">Phlebiopsis gigantea (strain 11061_1 CR5-6)</name>
    <name type="common">White-rot fungus</name>
    <name type="synonym">Peniophora gigantea</name>
    <dbReference type="NCBI Taxonomy" id="745531"/>
    <lineage>
        <taxon>Eukaryota</taxon>
        <taxon>Fungi</taxon>
        <taxon>Dikarya</taxon>
        <taxon>Basidiomycota</taxon>
        <taxon>Agaricomycotina</taxon>
        <taxon>Agaricomycetes</taxon>
        <taxon>Polyporales</taxon>
        <taxon>Phanerochaetaceae</taxon>
        <taxon>Phlebiopsis</taxon>
    </lineage>
</organism>
<evidence type="ECO:0000313" key="7">
    <source>
        <dbReference type="EMBL" id="KIP01258.1"/>
    </source>
</evidence>
<comment type="similarity">
    <text evidence="2 6">Belongs to the fungal hydrophobin family.</text>
</comment>
<dbReference type="SMART" id="SM00075">
    <property type="entry name" value="HYDRO"/>
    <property type="match status" value="1"/>
</dbReference>
<dbReference type="GO" id="GO:0009277">
    <property type="term" value="C:fungal-type cell wall"/>
    <property type="evidence" value="ECO:0007669"/>
    <property type="project" value="InterPro"/>
</dbReference>
<dbReference type="OrthoDB" id="4225815at2759"/>
<evidence type="ECO:0000256" key="1">
    <source>
        <dbReference type="ARBA" id="ARBA00004191"/>
    </source>
</evidence>
<dbReference type="HOGENOM" id="CLU_105134_2_0_1"/>
<comment type="subcellular location">
    <subcellularLocation>
        <location evidence="1 6">Secreted</location>
        <location evidence="1 6">Cell wall</location>
    </subcellularLocation>
</comment>
<proteinExistence type="inferred from homology"/>
<name>A0A0C3P9A3_PHLG1</name>
<evidence type="ECO:0000313" key="8">
    <source>
        <dbReference type="Proteomes" id="UP000053257"/>
    </source>
</evidence>
<evidence type="ECO:0000256" key="3">
    <source>
        <dbReference type="ARBA" id="ARBA00022512"/>
    </source>
</evidence>
<dbReference type="CDD" id="cd23507">
    <property type="entry name" value="hydrophobin_I"/>
    <property type="match status" value="1"/>
</dbReference>
<dbReference type="Pfam" id="PF01185">
    <property type="entry name" value="Hydrophobin"/>
    <property type="match status" value="1"/>
</dbReference>
<keyword evidence="3 6" id="KW-0134">Cell wall</keyword>
<reference evidence="7 8" key="1">
    <citation type="journal article" date="2014" name="PLoS Genet.">
        <title>Analysis of the Phlebiopsis gigantea genome, transcriptome and secretome provides insight into its pioneer colonization strategies of wood.</title>
        <authorList>
            <person name="Hori C."/>
            <person name="Ishida T."/>
            <person name="Igarashi K."/>
            <person name="Samejima M."/>
            <person name="Suzuki H."/>
            <person name="Master E."/>
            <person name="Ferreira P."/>
            <person name="Ruiz-Duenas F.J."/>
            <person name="Held B."/>
            <person name="Canessa P."/>
            <person name="Larrondo L.F."/>
            <person name="Schmoll M."/>
            <person name="Druzhinina I.S."/>
            <person name="Kubicek C.P."/>
            <person name="Gaskell J.A."/>
            <person name="Kersten P."/>
            <person name="St John F."/>
            <person name="Glasner J."/>
            <person name="Sabat G."/>
            <person name="Splinter BonDurant S."/>
            <person name="Syed K."/>
            <person name="Yadav J."/>
            <person name="Mgbeahuruike A.C."/>
            <person name="Kovalchuk A."/>
            <person name="Asiegbu F.O."/>
            <person name="Lackner G."/>
            <person name="Hoffmeister D."/>
            <person name="Rencoret J."/>
            <person name="Gutierrez A."/>
            <person name="Sun H."/>
            <person name="Lindquist E."/>
            <person name="Barry K."/>
            <person name="Riley R."/>
            <person name="Grigoriev I.V."/>
            <person name="Henrissat B."/>
            <person name="Kues U."/>
            <person name="Berka R.M."/>
            <person name="Martinez A.T."/>
            <person name="Covert S.F."/>
            <person name="Blanchette R.A."/>
            <person name="Cullen D."/>
        </authorList>
    </citation>
    <scope>NUCLEOTIDE SEQUENCE [LARGE SCALE GENOMIC DNA]</scope>
    <source>
        <strain evidence="7 8">11061_1 CR5-6</strain>
    </source>
</reference>
<keyword evidence="8" id="KW-1185">Reference proteome</keyword>
<dbReference type="AlphaFoldDB" id="A0A0C3P9A3"/>
<dbReference type="EMBL" id="KN840844">
    <property type="protein sequence ID" value="KIP01258.1"/>
    <property type="molecule type" value="Genomic_DNA"/>
</dbReference>
<dbReference type="Proteomes" id="UP000053257">
    <property type="component" value="Unassembled WGS sequence"/>
</dbReference>
<evidence type="ECO:0000256" key="4">
    <source>
        <dbReference type="ARBA" id="ARBA00022525"/>
    </source>
</evidence>
<feature type="chain" id="PRO_5013986433" description="Hydrophobin" evidence="6">
    <location>
        <begin position="18"/>
        <end position="112"/>
    </location>
</feature>
<accession>A0A0C3P9A3</accession>
<sequence>MFARAILTLTLAATALASPTILARSVGSCSAGPVQCCNQVQPAGSPAASNALGNLIDVPIQDVNTPIGLSCSPINVLALGGTNCASTPVCCDQNYQNGLVNINCLPAVTQLP</sequence>
<gene>
    <name evidence="7" type="ORF">PHLGIDRAFT_534806</name>
</gene>
<protein>
    <recommendedName>
        <fullName evidence="6">Hydrophobin</fullName>
    </recommendedName>
</protein>
<feature type="signal peptide" evidence="6">
    <location>
        <begin position="1"/>
        <end position="17"/>
    </location>
</feature>
<keyword evidence="6" id="KW-0732">Signal</keyword>